<organism evidence="6 7">
    <name type="scientific">Necator americanus</name>
    <name type="common">Human hookworm</name>
    <dbReference type="NCBI Taxonomy" id="51031"/>
    <lineage>
        <taxon>Eukaryota</taxon>
        <taxon>Metazoa</taxon>
        <taxon>Ecdysozoa</taxon>
        <taxon>Nematoda</taxon>
        <taxon>Chromadorea</taxon>
        <taxon>Rhabditida</taxon>
        <taxon>Rhabditina</taxon>
        <taxon>Rhabditomorpha</taxon>
        <taxon>Strongyloidea</taxon>
        <taxon>Ancylostomatidae</taxon>
        <taxon>Bunostominae</taxon>
        <taxon>Necator</taxon>
    </lineage>
</organism>
<dbReference type="InterPro" id="IPR051080">
    <property type="entry name" value="Nematode_rcpt-like_serp_alpha"/>
</dbReference>
<proteinExistence type="predicted"/>
<feature type="transmembrane region" description="Helical" evidence="5">
    <location>
        <begin position="137"/>
        <end position="157"/>
    </location>
</feature>
<dbReference type="Pfam" id="PF10292">
    <property type="entry name" value="7TM_GPCR_Srab"/>
    <property type="match status" value="1"/>
</dbReference>
<dbReference type="GO" id="GO:0016020">
    <property type="term" value="C:membrane"/>
    <property type="evidence" value="ECO:0007669"/>
    <property type="project" value="UniProtKB-SubCell"/>
</dbReference>
<name>W2T5B6_NECAM</name>
<feature type="transmembrane region" description="Helical" evidence="5">
    <location>
        <begin position="15"/>
        <end position="38"/>
    </location>
</feature>
<dbReference type="PANTHER" id="PTHR31357:SF18">
    <property type="entry name" value="SERPENTINE RECEPTOR, CLASS T"/>
    <property type="match status" value="1"/>
</dbReference>
<keyword evidence="3 5" id="KW-1133">Transmembrane helix</keyword>
<feature type="non-terminal residue" evidence="6">
    <location>
        <position position="273"/>
    </location>
</feature>
<dbReference type="AlphaFoldDB" id="W2T5B6"/>
<evidence type="ECO:0000256" key="1">
    <source>
        <dbReference type="ARBA" id="ARBA00004141"/>
    </source>
</evidence>
<comment type="subcellular location">
    <subcellularLocation>
        <location evidence="1">Membrane</location>
        <topology evidence="1">Multi-pass membrane protein</topology>
    </subcellularLocation>
</comment>
<evidence type="ECO:0000256" key="2">
    <source>
        <dbReference type="ARBA" id="ARBA00022692"/>
    </source>
</evidence>
<keyword evidence="2 5" id="KW-0812">Transmembrane</keyword>
<keyword evidence="7" id="KW-1185">Reference proteome</keyword>
<evidence type="ECO:0000256" key="3">
    <source>
        <dbReference type="ARBA" id="ARBA00022989"/>
    </source>
</evidence>
<feature type="transmembrane region" description="Helical" evidence="5">
    <location>
        <begin position="225"/>
        <end position="246"/>
    </location>
</feature>
<reference evidence="7" key="1">
    <citation type="journal article" date="2014" name="Nat. Genet.">
        <title>Genome of the human hookworm Necator americanus.</title>
        <authorList>
            <person name="Tang Y.T."/>
            <person name="Gao X."/>
            <person name="Rosa B.A."/>
            <person name="Abubucker S."/>
            <person name="Hallsworth-Pepin K."/>
            <person name="Martin J."/>
            <person name="Tyagi R."/>
            <person name="Heizer E."/>
            <person name="Zhang X."/>
            <person name="Bhonagiri-Palsikar V."/>
            <person name="Minx P."/>
            <person name="Warren W.C."/>
            <person name="Wang Q."/>
            <person name="Zhan B."/>
            <person name="Hotez P.J."/>
            <person name="Sternberg P.W."/>
            <person name="Dougall A."/>
            <person name="Gaze S.T."/>
            <person name="Mulvenna J."/>
            <person name="Sotillo J."/>
            <person name="Ranganathan S."/>
            <person name="Rabelo E.M."/>
            <person name="Wilson R.K."/>
            <person name="Felgner P.L."/>
            <person name="Bethony J."/>
            <person name="Hawdon J.M."/>
            <person name="Gasser R.B."/>
            <person name="Loukas A."/>
            <person name="Mitreva M."/>
        </authorList>
    </citation>
    <scope>NUCLEOTIDE SEQUENCE [LARGE SCALE GENOMIC DNA]</scope>
</reference>
<evidence type="ECO:0000313" key="6">
    <source>
        <dbReference type="EMBL" id="ETN76371.1"/>
    </source>
</evidence>
<dbReference type="Proteomes" id="UP000053676">
    <property type="component" value="Unassembled WGS sequence"/>
</dbReference>
<dbReference type="InterPro" id="IPR019408">
    <property type="entry name" value="7TM_GPCR_serpentine_rcpt_Srab"/>
</dbReference>
<dbReference type="Gene3D" id="1.20.1070.10">
    <property type="entry name" value="Rhodopsin 7-helix transmembrane proteins"/>
    <property type="match status" value="1"/>
</dbReference>
<protein>
    <recommendedName>
        <fullName evidence="8">G-protein coupled receptors family 1 profile domain-containing protein</fullName>
    </recommendedName>
</protein>
<gene>
    <name evidence="6" type="ORF">NECAME_11725</name>
</gene>
<evidence type="ECO:0000256" key="5">
    <source>
        <dbReference type="SAM" id="Phobius"/>
    </source>
</evidence>
<dbReference type="KEGG" id="nai:NECAME_11725"/>
<feature type="transmembrane region" description="Helical" evidence="5">
    <location>
        <begin position="50"/>
        <end position="71"/>
    </location>
</feature>
<evidence type="ECO:0008006" key="8">
    <source>
        <dbReference type="Google" id="ProtNLM"/>
    </source>
</evidence>
<dbReference type="OrthoDB" id="5820030at2759"/>
<dbReference type="PANTHER" id="PTHR31357">
    <property type="entry name" value="SERPENTINE RECEPTOR CLASS ALPHA-10"/>
    <property type="match status" value="1"/>
</dbReference>
<dbReference type="EMBL" id="KI660232">
    <property type="protein sequence ID" value="ETN76371.1"/>
    <property type="molecule type" value="Genomic_DNA"/>
</dbReference>
<feature type="transmembrane region" description="Helical" evidence="5">
    <location>
        <begin position="91"/>
        <end position="116"/>
    </location>
</feature>
<dbReference type="OMA" id="EWTLWNE"/>
<evidence type="ECO:0000313" key="7">
    <source>
        <dbReference type="Proteomes" id="UP000053676"/>
    </source>
</evidence>
<dbReference type="GO" id="GO:0004984">
    <property type="term" value="F:olfactory receptor activity"/>
    <property type="evidence" value="ECO:0007669"/>
    <property type="project" value="TreeGrafter"/>
</dbReference>
<evidence type="ECO:0000256" key="4">
    <source>
        <dbReference type="ARBA" id="ARBA00023136"/>
    </source>
</evidence>
<feature type="transmembrane region" description="Helical" evidence="5">
    <location>
        <begin position="180"/>
        <end position="204"/>
    </location>
</feature>
<accession>W2T5B6</accession>
<sequence length="273" mass="30452">MMSCSNERQIITNAGFLAVVASQATAGFLSAIFSIIVLRKCGNLHVHQNCKILIVSMVMLYIVHSVSITILQTTQLIRYLTYYDPCVVGLSTVICFCLRLPASVCTTSFASLLFAIVFERATALWKRGKYDAYGPQLGYALVTISIIVSLASTFWAVQKVEFDQHSVYCSTATSQTADRVMLLCFLISGVNIITLVGIIALFIFNEFALSRREFDLQSSYQLRENAYVIRIMLPLSIFQAICYAIFSISSGLISLFRDKLSPVQHKTLYTTAY</sequence>
<keyword evidence="4 5" id="KW-0472">Membrane</keyword>